<accession>A0A915EJL0</accession>
<feature type="domain" description="Pseudouridine synthase I TruA alpha/beta" evidence="5">
    <location>
        <begin position="325"/>
        <end position="435"/>
    </location>
</feature>
<evidence type="ECO:0000259" key="5">
    <source>
        <dbReference type="Pfam" id="PF01416"/>
    </source>
</evidence>
<protein>
    <submittedName>
        <fullName evidence="7">Pseudouridine synthase I TruA alpha/beta domain-containing protein</fullName>
    </submittedName>
</protein>
<evidence type="ECO:0000256" key="4">
    <source>
        <dbReference type="SAM" id="MobiDB-lite"/>
    </source>
</evidence>
<dbReference type="GO" id="GO:0003723">
    <property type="term" value="F:RNA binding"/>
    <property type="evidence" value="ECO:0007669"/>
    <property type="project" value="InterPro"/>
</dbReference>
<organism evidence="6 7">
    <name type="scientific">Ditylenchus dipsaci</name>
    <dbReference type="NCBI Taxonomy" id="166011"/>
    <lineage>
        <taxon>Eukaryota</taxon>
        <taxon>Metazoa</taxon>
        <taxon>Ecdysozoa</taxon>
        <taxon>Nematoda</taxon>
        <taxon>Chromadorea</taxon>
        <taxon>Rhabditida</taxon>
        <taxon>Tylenchina</taxon>
        <taxon>Tylenchomorpha</taxon>
        <taxon>Sphaerularioidea</taxon>
        <taxon>Anguinidae</taxon>
        <taxon>Anguininae</taxon>
        <taxon>Ditylenchus</taxon>
    </lineage>
</organism>
<keyword evidence="2" id="KW-0819">tRNA processing</keyword>
<keyword evidence="6" id="KW-1185">Reference proteome</keyword>
<evidence type="ECO:0000313" key="6">
    <source>
        <dbReference type="Proteomes" id="UP000887574"/>
    </source>
</evidence>
<dbReference type="GO" id="GO:0031119">
    <property type="term" value="P:tRNA pseudouridine synthesis"/>
    <property type="evidence" value="ECO:0007669"/>
    <property type="project" value="TreeGrafter"/>
</dbReference>
<dbReference type="InterPro" id="IPR020103">
    <property type="entry name" value="PsdUridine_synth_cat_dom_sf"/>
</dbReference>
<dbReference type="SUPFAM" id="SSF55120">
    <property type="entry name" value="Pseudouridine synthase"/>
    <property type="match status" value="1"/>
</dbReference>
<dbReference type="GO" id="GO:0005737">
    <property type="term" value="C:cytoplasm"/>
    <property type="evidence" value="ECO:0007669"/>
    <property type="project" value="TreeGrafter"/>
</dbReference>
<dbReference type="InterPro" id="IPR001406">
    <property type="entry name" value="PsdUridine_synth_TruA"/>
</dbReference>
<dbReference type="PANTHER" id="PTHR11142">
    <property type="entry name" value="PSEUDOURIDYLATE SYNTHASE"/>
    <property type="match status" value="1"/>
</dbReference>
<evidence type="ECO:0000256" key="3">
    <source>
        <dbReference type="ARBA" id="ARBA00023235"/>
    </source>
</evidence>
<evidence type="ECO:0000256" key="2">
    <source>
        <dbReference type="ARBA" id="ARBA00022694"/>
    </source>
</evidence>
<dbReference type="InterPro" id="IPR020097">
    <property type="entry name" value="PsdUridine_synth_TruA_a/b_dom"/>
</dbReference>
<dbReference type="InterPro" id="IPR020095">
    <property type="entry name" value="PsdUridine_synth_TruA_C"/>
</dbReference>
<dbReference type="GO" id="GO:0009982">
    <property type="term" value="F:pseudouridine synthase activity"/>
    <property type="evidence" value="ECO:0007669"/>
    <property type="project" value="InterPro"/>
</dbReference>
<feature type="region of interest" description="Disordered" evidence="4">
    <location>
        <begin position="125"/>
        <end position="149"/>
    </location>
</feature>
<sequence length="520" mass="59987">MQEIDTNPNWSVAKKKAVKVLVGSRQKNERTFIRCRAKGRTIKSQSKQGPSNCSILDGDFSFEQFNHGYFDRQHQQLLNESVLQESQKGAEQLSANQMLQQWAEETASSMDISIDMQSACPVVDTSSNHTTHDLHSNHEPTNNNNTAEYRWTKNLKSSELREQKRENKNKSKKSIRQIDFSLYPQRRIALLFLYTGWNYKGLVFQDVTENTVEEHIMRVMETAMLVNTREAAQWTRCGRTDQGVSAFRQVAAVTVRSTDTSADGVFWSMDSDPATRVHSSIEIPYVKLLNGNLPKSIRILAWCPTHRDFNARTHTDLALMNDGCSRLVGSHDFRNFCQIDKNRDRVQMCYLRRILEAKVEEVIDHPHPNRTLTVKASGFLWHQIRCIVTLLYQIGSGRESPELISQLLDIQNTPARPQYQFANTLPLCLFDCSYPDGDLQWIYDTNVLREVITDLQKTWAEHQVKANILRSMINQSIVQGLEDFTIDHPTPKTYIPIMKRPMCMSLEQRKKDMQKKQQNA</sequence>
<dbReference type="PANTHER" id="PTHR11142:SF5">
    <property type="entry name" value="TRNA PSEUDOURIDINE(38_39) SYNTHASE"/>
    <property type="match status" value="1"/>
</dbReference>
<dbReference type="Pfam" id="PF01416">
    <property type="entry name" value="PseudoU_synth_1"/>
    <property type="match status" value="1"/>
</dbReference>
<dbReference type="GO" id="GO:1990481">
    <property type="term" value="P:mRNA pseudouridine synthesis"/>
    <property type="evidence" value="ECO:0007669"/>
    <property type="project" value="TreeGrafter"/>
</dbReference>
<dbReference type="GO" id="GO:0005634">
    <property type="term" value="C:nucleus"/>
    <property type="evidence" value="ECO:0007669"/>
    <property type="project" value="TreeGrafter"/>
</dbReference>
<evidence type="ECO:0000256" key="1">
    <source>
        <dbReference type="ARBA" id="ARBA00009375"/>
    </source>
</evidence>
<evidence type="ECO:0000313" key="7">
    <source>
        <dbReference type="WBParaSite" id="jg7401"/>
    </source>
</evidence>
<name>A0A915EJL0_9BILA</name>
<reference evidence="7" key="1">
    <citation type="submission" date="2022-11" db="UniProtKB">
        <authorList>
            <consortium name="WormBaseParasite"/>
        </authorList>
    </citation>
    <scope>IDENTIFICATION</scope>
</reference>
<dbReference type="WBParaSite" id="jg7401">
    <property type="protein sequence ID" value="jg7401"/>
    <property type="gene ID" value="jg7401"/>
</dbReference>
<comment type="similarity">
    <text evidence="1">Belongs to the tRNA pseudouridine synthase TruA family.</text>
</comment>
<dbReference type="Gene3D" id="3.30.70.660">
    <property type="entry name" value="Pseudouridine synthase I, catalytic domain, C-terminal subdomain"/>
    <property type="match status" value="1"/>
</dbReference>
<dbReference type="AlphaFoldDB" id="A0A915EJL0"/>
<proteinExistence type="inferred from homology"/>
<dbReference type="Proteomes" id="UP000887574">
    <property type="component" value="Unplaced"/>
</dbReference>
<keyword evidence="3" id="KW-0413">Isomerase</keyword>